<dbReference type="Proteomes" id="UP000814140">
    <property type="component" value="Unassembled WGS sequence"/>
</dbReference>
<comment type="caution">
    <text evidence="1">The sequence shown here is derived from an EMBL/GenBank/DDBJ whole genome shotgun (WGS) entry which is preliminary data.</text>
</comment>
<name>A0ACB8SR38_9AGAM</name>
<gene>
    <name evidence="1" type="ORF">BV25DRAFT_1919494</name>
</gene>
<accession>A0ACB8SR38</accession>
<evidence type="ECO:0000313" key="2">
    <source>
        <dbReference type="Proteomes" id="UP000814140"/>
    </source>
</evidence>
<proteinExistence type="predicted"/>
<keyword evidence="2" id="KW-1185">Reference proteome</keyword>
<organism evidence="1 2">
    <name type="scientific">Artomyces pyxidatus</name>
    <dbReference type="NCBI Taxonomy" id="48021"/>
    <lineage>
        <taxon>Eukaryota</taxon>
        <taxon>Fungi</taxon>
        <taxon>Dikarya</taxon>
        <taxon>Basidiomycota</taxon>
        <taxon>Agaricomycotina</taxon>
        <taxon>Agaricomycetes</taxon>
        <taxon>Russulales</taxon>
        <taxon>Auriscalpiaceae</taxon>
        <taxon>Artomyces</taxon>
    </lineage>
</organism>
<sequence length="103" mass="11223">MNASIPQTIVPFAGNGDQSWVGLNGLSTSSSVASLVAAGISLCLGADRVRRYMIQGKLSEAQQNLTTTLNLLEDVSDKDKEIIERHRTPQHSSLLNIDNHHRL</sequence>
<reference evidence="1" key="2">
    <citation type="journal article" date="2022" name="New Phytol.">
        <title>Evolutionary transition to the ectomycorrhizal habit in the genomes of a hyperdiverse lineage of mushroom-forming fungi.</title>
        <authorList>
            <person name="Looney B."/>
            <person name="Miyauchi S."/>
            <person name="Morin E."/>
            <person name="Drula E."/>
            <person name="Courty P.E."/>
            <person name="Kohler A."/>
            <person name="Kuo A."/>
            <person name="LaButti K."/>
            <person name="Pangilinan J."/>
            <person name="Lipzen A."/>
            <person name="Riley R."/>
            <person name="Andreopoulos W."/>
            <person name="He G."/>
            <person name="Johnson J."/>
            <person name="Nolan M."/>
            <person name="Tritt A."/>
            <person name="Barry K.W."/>
            <person name="Grigoriev I.V."/>
            <person name="Nagy L.G."/>
            <person name="Hibbett D."/>
            <person name="Henrissat B."/>
            <person name="Matheny P.B."/>
            <person name="Labbe J."/>
            <person name="Martin F.M."/>
        </authorList>
    </citation>
    <scope>NUCLEOTIDE SEQUENCE</scope>
    <source>
        <strain evidence="1">HHB10654</strain>
    </source>
</reference>
<reference evidence="1" key="1">
    <citation type="submission" date="2021-03" db="EMBL/GenBank/DDBJ databases">
        <authorList>
            <consortium name="DOE Joint Genome Institute"/>
            <person name="Ahrendt S."/>
            <person name="Looney B.P."/>
            <person name="Miyauchi S."/>
            <person name="Morin E."/>
            <person name="Drula E."/>
            <person name="Courty P.E."/>
            <person name="Chicoki N."/>
            <person name="Fauchery L."/>
            <person name="Kohler A."/>
            <person name="Kuo A."/>
            <person name="Labutti K."/>
            <person name="Pangilinan J."/>
            <person name="Lipzen A."/>
            <person name="Riley R."/>
            <person name="Andreopoulos W."/>
            <person name="He G."/>
            <person name="Johnson J."/>
            <person name="Barry K.W."/>
            <person name="Grigoriev I.V."/>
            <person name="Nagy L."/>
            <person name="Hibbett D."/>
            <person name="Henrissat B."/>
            <person name="Matheny P.B."/>
            <person name="Labbe J."/>
            <person name="Martin F."/>
        </authorList>
    </citation>
    <scope>NUCLEOTIDE SEQUENCE</scope>
    <source>
        <strain evidence="1">HHB10654</strain>
    </source>
</reference>
<evidence type="ECO:0000313" key="1">
    <source>
        <dbReference type="EMBL" id="KAI0058298.1"/>
    </source>
</evidence>
<dbReference type="EMBL" id="MU277237">
    <property type="protein sequence ID" value="KAI0058298.1"/>
    <property type="molecule type" value="Genomic_DNA"/>
</dbReference>
<protein>
    <submittedName>
        <fullName evidence="1">Uncharacterized protein</fullName>
    </submittedName>
</protein>